<comment type="subcellular location">
    <subcellularLocation>
        <location evidence="1">Membrane</location>
        <topology evidence="1">Single-pass membrane protein</topology>
    </subcellularLocation>
</comment>
<dbReference type="GO" id="GO:0005737">
    <property type="term" value="C:cytoplasm"/>
    <property type="evidence" value="ECO:0007669"/>
    <property type="project" value="TreeGrafter"/>
</dbReference>
<protein>
    <submittedName>
        <fullName evidence="4">Uncharacterized protein</fullName>
    </submittedName>
</protein>
<gene>
    <name evidence="4" type="ORF">Rsub_12608</name>
</gene>
<organism evidence="4 5">
    <name type="scientific">Raphidocelis subcapitata</name>
    <dbReference type="NCBI Taxonomy" id="307507"/>
    <lineage>
        <taxon>Eukaryota</taxon>
        <taxon>Viridiplantae</taxon>
        <taxon>Chlorophyta</taxon>
        <taxon>core chlorophytes</taxon>
        <taxon>Chlorophyceae</taxon>
        <taxon>CS clade</taxon>
        <taxon>Sphaeropleales</taxon>
        <taxon>Selenastraceae</taxon>
        <taxon>Raphidocelis</taxon>
    </lineage>
</organism>
<dbReference type="Pfam" id="PF13704">
    <property type="entry name" value="Glyco_tranf_2_4"/>
    <property type="match status" value="1"/>
</dbReference>
<evidence type="ECO:0000313" key="4">
    <source>
        <dbReference type="EMBL" id="GBF98962.1"/>
    </source>
</evidence>
<dbReference type="PANTHER" id="PTHR21461:SF69">
    <property type="entry name" value="GLYCOSYLTRANSFERASE FAMILY 92 PROTEIN"/>
    <property type="match status" value="1"/>
</dbReference>
<keyword evidence="5" id="KW-1185">Reference proteome</keyword>
<keyword evidence="3" id="KW-0472">Membrane</keyword>
<keyword evidence="3" id="KW-1133">Transmembrane helix</keyword>
<sequence length="366" mass="40113">MKQVPRGRRALRALAFVTVGALCWVTGWVSGQSSKVADAVHGHAGVLPTSLHAHAFWPAAGDAAAPPPAAAEAAAAAARRALKPDNGSYVALCLHVKDEHDSIREWVLYHHMIGVGKFYVIDDYSAPPMQGVLSDLIEAGLVDYTFEIGQLPGHLEGSNKQDQAYNYCLQKHGQNHNDEFVMLMGRDSTLPELLHDYEDSSGLVLYIVDFGSSGHVARPAAGVLASYTKCTEKWRQGGYGKSFVQPSKTRVMAHVHTGHYTQGHAVDVWRRRYDNPATAGNRTDDERAMIFHYRTKSAEDWQKRDRKGTNGIGGPTKPVSVFQTVDKWADQVCLEGTEQAARLKAAFGPLLRAPRRQDGLGLEATF</sequence>
<name>A0A2V0PIV7_9CHLO</name>
<dbReference type="GO" id="GO:0016757">
    <property type="term" value="F:glycosyltransferase activity"/>
    <property type="evidence" value="ECO:0007669"/>
    <property type="project" value="TreeGrafter"/>
</dbReference>
<dbReference type="InParanoid" id="A0A2V0PIV7"/>
<comment type="caution">
    <text evidence="4">The sequence shown here is derived from an EMBL/GenBank/DDBJ whole genome shotgun (WGS) entry which is preliminary data.</text>
</comment>
<dbReference type="GO" id="GO:0016020">
    <property type="term" value="C:membrane"/>
    <property type="evidence" value="ECO:0007669"/>
    <property type="project" value="UniProtKB-SubCell"/>
</dbReference>
<keyword evidence="2" id="KW-0812">Transmembrane</keyword>
<reference evidence="4 5" key="1">
    <citation type="journal article" date="2018" name="Sci. Rep.">
        <title>Raphidocelis subcapitata (=Pseudokirchneriella subcapitata) provides an insight into genome evolution and environmental adaptations in the Sphaeropleales.</title>
        <authorList>
            <person name="Suzuki S."/>
            <person name="Yamaguchi H."/>
            <person name="Nakajima N."/>
            <person name="Kawachi M."/>
        </authorList>
    </citation>
    <scope>NUCLEOTIDE SEQUENCE [LARGE SCALE GENOMIC DNA]</scope>
    <source>
        <strain evidence="4 5">NIES-35</strain>
    </source>
</reference>
<dbReference type="STRING" id="307507.A0A2V0PIV7"/>
<dbReference type="PANTHER" id="PTHR21461">
    <property type="entry name" value="GLYCOSYLTRANSFERASE FAMILY 92 PROTEIN"/>
    <property type="match status" value="1"/>
</dbReference>
<dbReference type="Proteomes" id="UP000247498">
    <property type="component" value="Unassembled WGS sequence"/>
</dbReference>
<dbReference type="AlphaFoldDB" id="A0A2V0PIV7"/>
<accession>A0A2V0PIV7</accession>
<proteinExistence type="predicted"/>
<evidence type="ECO:0000313" key="5">
    <source>
        <dbReference type="Proteomes" id="UP000247498"/>
    </source>
</evidence>
<evidence type="ECO:0000256" key="3">
    <source>
        <dbReference type="ARBA" id="ARBA00022989"/>
    </source>
</evidence>
<evidence type="ECO:0000256" key="2">
    <source>
        <dbReference type="ARBA" id="ARBA00022692"/>
    </source>
</evidence>
<dbReference type="OrthoDB" id="2526284at2759"/>
<evidence type="ECO:0000256" key="1">
    <source>
        <dbReference type="ARBA" id="ARBA00004167"/>
    </source>
</evidence>
<dbReference type="EMBL" id="BDRX01000140">
    <property type="protein sequence ID" value="GBF98962.1"/>
    <property type="molecule type" value="Genomic_DNA"/>
</dbReference>